<dbReference type="Pfam" id="PF01584">
    <property type="entry name" value="CheW"/>
    <property type="match status" value="1"/>
</dbReference>
<evidence type="ECO:0000256" key="8">
    <source>
        <dbReference type="ARBA" id="ARBA00022741"/>
    </source>
</evidence>
<dbReference type="SMART" id="SM01231">
    <property type="entry name" value="H-kinase_dim"/>
    <property type="match status" value="1"/>
</dbReference>
<evidence type="ECO:0000256" key="3">
    <source>
        <dbReference type="ARBA" id="ARBA00012438"/>
    </source>
</evidence>
<dbReference type="InterPro" id="IPR036641">
    <property type="entry name" value="HPT_dom_sf"/>
</dbReference>
<keyword evidence="6 13" id="KW-0597">Phosphoprotein</keyword>
<feature type="region of interest" description="Disordered" evidence="14">
    <location>
        <begin position="700"/>
        <end position="728"/>
    </location>
</feature>
<evidence type="ECO:0000256" key="14">
    <source>
        <dbReference type="SAM" id="MobiDB-lite"/>
    </source>
</evidence>
<dbReference type="SMART" id="SM00260">
    <property type="entry name" value="CheW"/>
    <property type="match status" value="1"/>
</dbReference>
<keyword evidence="8" id="KW-0547">Nucleotide-binding</keyword>
<dbReference type="Gene3D" id="1.20.120.160">
    <property type="entry name" value="HPT domain"/>
    <property type="match status" value="1"/>
</dbReference>
<dbReference type="InterPro" id="IPR003594">
    <property type="entry name" value="HATPase_dom"/>
</dbReference>
<dbReference type="PANTHER" id="PTHR43395">
    <property type="entry name" value="SENSOR HISTIDINE KINASE CHEA"/>
    <property type="match status" value="1"/>
</dbReference>
<dbReference type="InterPro" id="IPR051315">
    <property type="entry name" value="Bact_Chemotaxis_CheA"/>
</dbReference>
<dbReference type="InterPro" id="IPR036097">
    <property type="entry name" value="HisK_dim/P_sf"/>
</dbReference>
<evidence type="ECO:0000313" key="18">
    <source>
        <dbReference type="EMBL" id="UWZ40435.1"/>
    </source>
</evidence>
<evidence type="ECO:0000256" key="1">
    <source>
        <dbReference type="ARBA" id="ARBA00000085"/>
    </source>
</evidence>
<reference evidence="18" key="1">
    <citation type="submission" date="2021-04" db="EMBL/GenBank/DDBJ databases">
        <title>Biosynthetic gene clusters of Dactylosporangioum roseum.</title>
        <authorList>
            <person name="Hartkoorn R.C."/>
            <person name="Beaudoing E."/>
            <person name="Hot D."/>
            <person name="Moureu S."/>
        </authorList>
    </citation>
    <scope>NUCLEOTIDE SEQUENCE</scope>
    <source>
        <strain evidence="18">NRRL B-16295</strain>
    </source>
</reference>
<name>A0ABY5ZE53_9ACTN</name>
<dbReference type="Gene3D" id="2.30.30.40">
    <property type="entry name" value="SH3 Domains"/>
    <property type="match status" value="1"/>
</dbReference>
<dbReference type="SUPFAM" id="SSF47384">
    <property type="entry name" value="Homodimeric domain of signal transducing histidine kinase"/>
    <property type="match status" value="1"/>
</dbReference>
<evidence type="ECO:0000256" key="7">
    <source>
        <dbReference type="ARBA" id="ARBA00022679"/>
    </source>
</evidence>
<comment type="catalytic activity">
    <reaction evidence="1">
        <text>ATP + protein L-histidine = ADP + protein N-phospho-L-histidine.</text>
        <dbReference type="EC" id="2.7.13.3"/>
    </reaction>
</comment>
<keyword evidence="11" id="KW-0902">Two-component regulatory system</keyword>
<sequence>MRDALETFITEARELVQDFEDGLLELESGPDGPEAVNGLFRAMHTLKGSAGLFGLGHLVSFAHVLESVLDELRGGRLQVTPELVSALLPCADHITVLVDGVAGGRTEPTAAEADVSARLLAALQPFQSGAPDGTAPPAAPAPDGPRTWLLSLWFGPDCLRNGMDPLSFLRYLATMGTVARVITVRDALPRADEADPESCYLGFEVEFLSTAAKADIESVFEFVRDDSTITILPAGSAVELIAALPENDRLGDLLRRSGMVTDLELAKALQIQQETIRPGESSGRPLGEILVEEHIVRQPVVEAALDRQRRTAESRQHDNQTIRVFASRLDKLIDLVGELVIAQAGVGTVDGLSEAQAHVLRLVEEVRHTALSLRMVPIGTTLRRFERVVRDVCLDLGKEVDLVITGGEAEMDKALVERIGDPLLHLVRNALDHGMEPRAERERLGKPVRGRLRLNAFHDAGSIVIEVADDGRGLDRDRILAKAVDRGLVGRSAVLTDHEVYALIFEPGFSTADTVSNLSGRGVGMDVVRGAITALRGNIDVQTTPGAGTTIQIRLPLTLAIIDGFLVGTGDAHFIIPLDRVTECVELPADADGRSFMHLREEVLPFVRLRQAFGLSGQPSRRQSVVVVEHSGQRAGIVVDHLLGQSQTVIKPLGKLFQDVRSVSGSTILGTGDVALILDIDALMAQHITGDRQRRAAAARHQNRSNFVSSMSGTDTSADREASAGTGR</sequence>
<dbReference type="InterPro" id="IPR036890">
    <property type="entry name" value="HATPase_C_sf"/>
</dbReference>
<dbReference type="InterPro" id="IPR004105">
    <property type="entry name" value="CheA-like_dim"/>
</dbReference>
<evidence type="ECO:0000256" key="9">
    <source>
        <dbReference type="ARBA" id="ARBA00022777"/>
    </source>
</evidence>
<dbReference type="PROSITE" id="PS50851">
    <property type="entry name" value="CHEW"/>
    <property type="match status" value="1"/>
</dbReference>
<feature type="compositionally biased region" description="Polar residues" evidence="14">
    <location>
        <begin position="704"/>
        <end position="716"/>
    </location>
</feature>
<dbReference type="PROSITE" id="PS50894">
    <property type="entry name" value="HPT"/>
    <property type="match status" value="1"/>
</dbReference>
<dbReference type="PROSITE" id="PS50109">
    <property type="entry name" value="HIS_KIN"/>
    <property type="match status" value="1"/>
</dbReference>
<dbReference type="InterPro" id="IPR004358">
    <property type="entry name" value="Sig_transdc_His_kin-like_C"/>
</dbReference>
<evidence type="ECO:0000259" key="17">
    <source>
        <dbReference type="PROSITE" id="PS50894"/>
    </source>
</evidence>
<dbReference type="EC" id="2.7.13.3" evidence="3"/>
<comment type="function">
    <text evidence="12">Involved in the transmission of sensory signals from the chemoreceptors to the flagellar motors. CheA is autophosphorylated; it can transfer its phosphate group to either CheB or CheY.</text>
</comment>
<dbReference type="SUPFAM" id="SSF55874">
    <property type="entry name" value="ATPase domain of HSP90 chaperone/DNA topoisomerase II/histidine kinase"/>
    <property type="match status" value="1"/>
</dbReference>
<dbReference type="InterPro" id="IPR036061">
    <property type="entry name" value="CheW-like_dom_sf"/>
</dbReference>
<dbReference type="InterPro" id="IPR005467">
    <property type="entry name" value="His_kinase_dom"/>
</dbReference>
<dbReference type="InterPro" id="IPR002545">
    <property type="entry name" value="CheW-lke_dom"/>
</dbReference>
<dbReference type="SUPFAM" id="SSF47226">
    <property type="entry name" value="Histidine-containing phosphotransfer domain, HPT domain"/>
    <property type="match status" value="1"/>
</dbReference>
<dbReference type="Pfam" id="PF02518">
    <property type="entry name" value="HATPase_c"/>
    <property type="match status" value="1"/>
</dbReference>
<evidence type="ECO:0000256" key="13">
    <source>
        <dbReference type="PROSITE-ProRule" id="PRU00110"/>
    </source>
</evidence>
<evidence type="ECO:0000259" key="15">
    <source>
        <dbReference type="PROSITE" id="PS50109"/>
    </source>
</evidence>
<dbReference type="InterPro" id="IPR037006">
    <property type="entry name" value="CheA-like_homodim_sf"/>
</dbReference>
<evidence type="ECO:0000256" key="2">
    <source>
        <dbReference type="ARBA" id="ARBA00004236"/>
    </source>
</evidence>
<organism evidence="18 19">
    <name type="scientific">Dactylosporangium roseum</name>
    <dbReference type="NCBI Taxonomy" id="47989"/>
    <lineage>
        <taxon>Bacteria</taxon>
        <taxon>Bacillati</taxon>
        <taxon>Actinomycetota</taxon>
        <taxon>Actinomycetes</taxon>
        <taxon>Micromonosporales</taxon>
        <taxon>Micromonosporaceae</taxon>
        <taxon>Dactylosporangium</taxon>
    </lineage>
</organism>
<keyword evidence="7" id="KW-0808">Transferase</keyword>
<accession>A0ABY5ZE53</accession>
<keyword evidence="19" id="KW-1185">Reference proteome</keyword>
<feature type="domain" description="HPt" evidence="17">
    <location>
        <begin position="1"/>
        <end position="101"/>
    </location>
</feature>
<dbReference type="SUPFAM" id="SSF50341">
    <property type="entry name" value="CheW-like"/>
    <property type="match status" value="1"/>
</dbReference>
<dbReference type="PRINTS" id="PR00344">
    <property type="entry name" value="BCTRLSENSOR"/>
</dbReference>
<keyword evidence="10" id="KW-0067">ATP-binding</keyword>
<feature type="domain" description="Histidine kinase" evidence="15">
    <location>
        <begin position="291"/>
        <end position="559"/>
    </location>
</feature>
<evidence type="ECO:0000256" key="4">
    <source>
        <dbReference type="ARBA" id="ARBA00021495"/>
    </source>
</evidence>
<feature type="modified residue" description="Phosphohistidine" evidence="13">
    <location>
        <position position="44"/>
    </location>
</feature>
<dbReference type="Gene3D" id="1.10.287.560">
    <property type="entry name" value="Histidine kinase CheA-like, homodimeric domain"/>
    <property type="match status" value="1"/>
</dbReference>
<dbReference type="InterPro" id="IPR008207">
    <property type="entry name" value="Sig_transdc_His_kin_Hpt_dom"/>
</dbReference>
<evidence type="ECO:0000313" key="19">
    <source>
        <dbReference type="Proteomes" id="UP001058271"/>
    </source>
</evidence>
<comment type="subcellular location">
    <subcellularLocation>
        <location evidence="2">Cell membrane</location>
    </subcellularLocation>
</comment>
<evidence type="ECO:0000256" key="5">
    <source>
        <dbReference type="ARBA" id="ARBA00022500"/>
    </source>
</evidence>
<gene>
    <name evidence="18" type="ORF">Drose_18210</name>
</gene>
<keyword evidence="5" id="KW-0145">Chemotaxis</keyword>
<dbReference type="Pfam" id="PF01627">
    <property type="entry name" value="Hpt"/>
    <property type="match status" value="1"/>
</dbReference>
<evidence type="ECO:0000256" key="12">
    <source>
        <dbReference type="ARBA" id="ARBA00035100"/>
    </source>
</evidence>
<proteinExistence type="predicted"/>
<dbReference type="EMBL" id="CP073721">
    <property type="protein sequence ID" value="UWZ40435.1"/>
    <property type="molecule type" value="Genomic_DNA"/>
</dbReference>
<dbReference type="Gene3D" id="3.30.565.10">
    <property type="entry name" value="Histidine kinase-like ATPase, C-terminal domain"/>
    <property type="match status" value="1"/>
</dbReference>
<dbReference type="Pfam" id="PF02895">
    <property type="entry name" value="H-kinase_dim"/>
    <property type="match status" value="1"/>
</dbReference>
<dbReference type="CDD" id="cd16916">
    <property type="entry name" value="HATPase_CheA-like"/>
    <property type="match status" value="1"/>
</dbReference>
<evidence type="ECO:0000256" key="6">
    <source>
        <dbReference type="ARBA" id="ARBA00022553"/>
    </source>
</evidence>
<evidence type="ECO:0000259" key="16">
    <source>
        <dbReference type="PROSITE" id="PS50851"/>
    </source>
</evidence>
<dbReference type="CDD" id="cd00088">
    <property type="entry name" value="HPT"/>
    <property type="match status" value="1"/>
</dbReference>
<evidence type="ECO:0000256" key="10">
    <source>
        <dbReference type="ARBA" id="ARBA00022840"/>
    </source>
</evidence>
<dbReference type="CDD" id="cd00731">
    <property type="entry name" value="CheA_reg"/>
    <property type="match status" value="1"/>
</dbReference>
<dbReference type="Proteomes" id="UP001058271">
    <property type="component" value="Chromosome"/>
</dbReference>
<dbReference type="PANTHER" id="PTHR43395:SF10">
    <property type="entry name" value="CHEMOTAXIS PROTEIN CHEA"/>
    <property type="match status" value="1"/>
</dbReference>
<evidence type="ECO:0000256" key="11">
    <source>
        <dbReference type="ARBA" id="ARBA00023012"/>
    </source>
</evidence>
<feature type="domain" description="CheW-like" evidence="16">
    <location>
        <begin position="551"/>
        <end position="689"/>
    </location>
</feature>
<keyword evidence="9" id="KW-0418">Kinase</keyword>
<dbReference type="SMART" id="SM00387">
    <property type="entry name" value="HATPase_c"/>
    <property type="match status" value="1"/>
</dbReference>
<dbReference type="SMART" id="SM00073">
    <property type="entry name" value="HPT"/>
    <property type="match status" value="1"/>
</dbReference>
<protein>
    <recommendedName>
        <fullName evidence="4">Chemotaxis protein CheA</fullName>
        <ecNumber evidence="3">2.7.13.3</ecNumber>
    </recommendedName>
</protein>